<organism evidence="2 3">
    <name type="scientific">Candidatus Fervidibacter sacchari</name>
    <dbReference type="NCBI Taxonomy" id="1448929"/>
    <lineage>
        <taxon>Bacteria</taxon>
        <taxon>Candidatus Fervidibacterota</taxon>
        <taxon>Candidatus Fervidibacter</taxon>
    </lineage>
</organism>
<dbReference type="InterPro" id="IPR029044">
    <property type="entry name" value="Nucleotide-diphossugar_trans"/>
</dbReference>
<sequence>MHIAVVIPAFNEEERLPGVLEAVTLCPFVRQVIVVDDGSEDGTATVAQKFGVKVIRLERNLGKAGAVWVGLQEVNEPIVVLLDADLKGLKPSHIEALAQPVANDGVDMTLGIFRGGRFWTDLSHLIAPWVSGQRAMPIERVRQLPDFSDLGYGLEAALNKFAREHGWIVRTVVLYGVSHVMKEEKLGFLKAIRARAGMYWEVGKGWLVSLNGRGPSSQK</sequence>
<gene>
    <name evidence="2" type="ORF">M2350_001370</name>
</gene>
<dbReference type="Proteomes" id="UP001204798">
    <property type="component" value="Unassembled WGS sequence"/>
</dbReference>
<reference evidence="2 3" key="1">
    <citation type="submission" date="2022-08" db="EMBL/GenBank/DDBJ databases">
        <title>Bacterial and archaeal communities from various locations to study Microbial Dark Matter (Phase II).</title>
        <authorList>
            <person name="Stepanauskas R."/>
        </authorList>
    </citation>
    <scope>NUCLEOTIDE SEQUENCE [LARGE SCALE GENOMIC DNA]</scope>
    <source>
        <strain evidence="2 3">PD1</strain>
    </source>
</reference>
<dbReference type="Pfam" id="PF00535">
    <property type="entry name" value="Glycos_transf_2"/>
    <property type="match status" value="1"/>
</dbReference>
<dbReference type="InterPro" id="IPR001173">
    <property type="entry name" value="Glyco_trans_2-like"/>
</dbReference>
<dbReference type="PANTHER" id="PTHR48090">
    <property type="entry name" value="UNDECAPRENYL-PHOSPHATE 4-DEOXY-4-FORMAMIDO-L-ARABINOSE TRANSFERASE-RELATED"/>
    <property type="match status" value="1"/>
</dbReference>
<comment type="caution">
    <text evidence="2">The sequence shown here is derived from an EMBL/GenBank/DDBJ whole genome shotgun (WGS) entry which is preliminary data.</text>
</comment>
<dbReference type="RefSeq" id="WP_259095052.1">
    <property type="nucleotide sequence ID" value="NZ_CP130454.1"/>
</dbReference>
<keyword evidence="3" id="KW-1185">Reference proteome</keyword>
<dbReference type="Gene3D" id="3.90.550.10">
    <property type="entry name" value="Spore Coat Polysaccharide Biosynthesis Protein SpsA, Chain A"/>
    <property type="match status" value="1"/>
</dbReference>
<feature type="domain" description="Glycosyltransferase 2-like" evidence="1">
    <location>
        <begin position="5"/>
        <end position="114"/>
    </location>
</feature>
<dbReference type="CDD" id="cd04179">
    <property type="entry name" value="DPM_DPG-synthase_like"/>
    <property type="match status" value="1"/>
</dbReference>
<evidence type="ECO:0000313" key="3">
    <source>
        <dbReference type="Proteomes" id="UP001204798"/>
    </source>
</evidence>
<evidence type="ECO:0000259" key="1">
    <source>
        <dbReference type="Pfam" id="PF00535"/>
    </source>
</evidence>
<dbReference type="SUPFAM" id="SSF53448">
    <property type="entry name" value="Nucleotide-diphospho-sugar transferases"/>
    <property type="match status" value="1"/>
</dbReference>
<proteinExistence type="predicted"/>
<protein>
    <submittedName>
        <fullName evidence="2">Glycosyltransferase involved in cell wall biosynthesis</fullName>
    </submittedName>
</protein>
<evidence type="ECO:0000313" key="2">
    <source>
        <dbReference type="EMBL" id="MCS3918970.1"/>
    </source>
</evidence>
<dbReference type="PANTHER" id="PTHR48090:SF7">
    <property type="entry name" value="RFBJ PROTEIN"/>
    <property type="match status" value="1"/>
</dbReference>
<dbReference type="InterPro" id="IPR050256">
    <property type="entry name" value="Glycosyltransferase_2"/>
</dbReference>
<dbReference type="EMBL" id="JANUCP010000002">
    <property type="protein sequence ID" value="MCS3918970.1"/>
    <property type="molecule type" value="Genomic_DNA"/>
</dbReference>
<accession>A0ABT2EQ11</accession>
<name>A0ABT2EQ11_9BACT</name>